<keyword evidence="6 12" id="KW-1003">Cell membrane</keyword>
<comment type="caution">
    <text evidence="14">The sequence shown here is derived from an EMBL/GenBank/DDBJ whole genome shotgun (WGS) entry which is preliminary data.</text>
</comment>
<evidence type="ECO:0000256" key="7">
    <source>
        <dbReference type="ARBA" id="ARBA00022519"/>
    </source>
</evidence>
<evidence type="ECO:0000256" key="12">
    <source>
        <dbReference type="PIRNR" id="PIRNR002764"/>
    </source>
</evidence>
<keyword evidence="11 12" id="KW-0472">Membrane</keyword>
<organism evidence="14 15">
    <name type="scientific">Sphingomonas lycopersici</name>
    <dbReference type="NCBI Taxonomy" id="2951807"/>
    <lineage>
        <taxon>Bacteria</taxon>
        <taxon>Pseudomonadati</taxon>
        <taxon>Pseudomonadota</taxon>
        <taxon>Alphaproteobacteria</taxon>
        <taxon>Sphingomonadales</taxon>
        <taxon>Sphingomonadaceae</taxon>
        <taxon>Sphingomonas</taxon>
    </lineage>
</organism>
<evidence type="ECO:0000256" key="11">
    <source>
        <dbReference type="ARBA" id="ARBA00023136"/>
    </source>
</evidence>
<feature type="transmembrane region" description="Helical" evidence="13">
    <location>
        <begin position="12"/>
        <end position="36"/>
    </location>
</feature>
<dbReference type="GO" id="GO:0005886">
    <property type="term" value="C:plasma membrane"/>
    <property type="evidence" value="ECO:0007669"/>
    <property type="project" value="UniProtKB-SubCell"/>
</dbReference>
<sequence>MIALILRDMRRAYASGGATLIVAFFLLVAILFPFAVGPDQKLLMRIGGGVIWAAALLAALLPVERLVAPDLDSGTLDQFAVRGASMAAVAAAKIVAHWLAFAPPLMAATIAAAGLLDLSGETLLTVEIGLVLGTPALAALAVATGALVAGLRGAGAIAGLVMLPLAIPLLIFGAGAIEGGGVGGLKLLAATSLLIVAGAPFVAAAAIRAGME</sequence>
<evidence type="ECO:0000256" key="4">
    <source>
        <dbReference type="ARBA" id="ARBA00016452"/>
    </source>
</evidence>
<evidence type="ECO:0000256" key="8">
    <source>
        <dbReference type="ARBA" id="ARBA00022692"/>
    </source>
</evidence>
<dbReference type="Pfam" id="PF03379">
    <property type="entry name" value="CcmB"/>
    <property type="match status" value="1"/>
</dbReference>
<comment type="similarity">
    <text evidence="3 12">Belongs to the CcmB/CycW/HelB family.</text>
</comment>
<dbReference type="Proteomes" id="UP001165565">
    <property type="component" value="Unassembled WGS sequence"/>
</dbReference>
<dbReference type="InterPro" id="IPR026031">
    <property type="entry name" value="Cyt_c_CcmB_bac"/>
</dbReference>
<evidence type="ECO:0000313" key="14">
    <source>
        <dbReference type="EMBL" id="MCW6537071.1"/>
    </source>
</evidence>
<evidence type="ECO:0000256" key="9">
    <source>
        <dbReference type="ARBA" id="ARBA00022748"/>
    </source>
</evidence>
<dbReference type="PIRSF" id="PIRSF002764">
    <property type="entry name" value="CcmB"/>
    <property type="match status" value="1"/>
</dbReference>
<evidence type="ECO:0000256" key="10">
    <source>
        <dbReference type="ARBA" id="ARBA00022989"/>
    </source>
</evidence>
<evidence type="ECO:0000256" key="13">
    <source>
        <dbReference type="SAM" id="Phobius"/>
    </source>
</evidence>
<dbReference type="PANTHER" id="PTHR30070:SF1">
    <property type="entry name" value="CYTOCHROME C BIOGENESIS B-RELATED"/>
    <property type="match status" value="1"/>
</dbReference>
<evidence type="ECO:0000256" key="1">
    <source>
        <dbReference type="ARBA" id="ARBA00002442"/>
    </source>
</evidence>
<keyword evidence="15" id="KW-1185">Reference proteome</keyword>
<keyword evidence="10 13" id="KW-1133">Transmembrane helix</keyword>
<evidence type="ECO:0000256" key="3">
    <source>
        <dbReference type="ARBA" id="ARBA00010544"/>
    </source>
</evidence>
<evidence type="ECO:0000256" key="5">
    <source>
        <dbReference type="ARBA" id="ARBA00022448"/>
    </source>
</evidence>
<dbReference type="GO" id="GO:0015232">
    <property type="term" value="F:heme transmembrane transporter activity"/>
    <property type="evidence" value="ECO:0007669"/>
    <property type="project" value="InterPro"/>
</dbReference>
<evidence type="ECO:0000256" key="6">
    <source>
        <dbReference type="ARBA" id="ARBA00022475"/>
    </source>
</evidence>
<dbReference type="GO" id="GO:1903607">
    <property type="term" value="P:cytochrome c biosynthetic process"/>
    <property type="evidence" value="ECO:0007669"/>
    <property type="project" value="TreeGrafter"/>
</dbReference>
<keyword evidence="5 12" id="KW-0813">Transport</keyword>
<protein>
    <recommendedName>
        <fullName evidence="4 12">Heme exporter protein B</fullName>
    </recommendedName>
</protein>
<dbReference type="AlphaFoldDB" id="A0AA41ZI32"/>
<proteinExistence type="inferred from homology"/>
<feature type="transmembrane region" description="Helical" evidence="13">
    <location>
        <begin position="128"/>
        <end position="149"/>
    </location>
</feature>
<comment type="subcellular location">
    <subcellularLocation>
        <location evidence="2">Cell inner membrane</location>
        <topology evidence="2">Multi-pass membrane protein</topology>
    </subcellularLocation>
</comment>
<evidence type="ECO:0000256" key="2">
    <source>
        <dbReference type="ARBA" id="ARBA00004429"/>
    </source>
</evidence>
<feature type="transmembrane region" description="Helical" evidence="13">
    <location>
        <begin position="42"/>
        <end position="63"/>
    </location>
</feature>
<feature type="transmembrane region" description="Helical" evidence="13">
    <location>
        <begin position="187"/>
        <end position="207"/>
    </location>
</feature>
<comment type="function">
    <text evidence="1 12">Required for the export of heme to the periplasm for the biogenesis of c-type cytochromes.</text>
</comment>
<evidence type="ECO:0000313" key="15">
    <source>
        <dbReference type="Proteomes" id="UP001165565"/>
    </source>
</evidence>
<gene>
    <name evidence="14" type="ORF">NEE01_20015</name>
</gene>
<keyword evidence="7 12" id="KW-0997">Cell inner membrane</keyword>
<feature type="transmembrane region" description="Helical" evidence="13">
    <location>
        <begin position="156"/>
        <end position="175"/>
    </location>
</feature>
<feature type="transmembrane region" description="Helical" evidence="13">
    <location>
        <begin position="95"/>
        <end position="116"/>
    </location>
</feature>
<dbReference type="GO" id="GO:0017004">
    <property type="term" value="P:cytochrome complex assembly"/>
    <property type="evidence" value="ECO:0007669"/>
    <property type="project" value="UniProtKB-KW"/>
</dbReference>
<dbReference type="InterPro" id="IPR003544">
    <property type="entry name" value="Cyt_c_biogenesis_CcmB"/>
</dbReference>
<dbReference type="EMBL" id="JANFAV010000018">
    <property type="protein sequence ID" value="MCW6537071.1"/>
    <property type="molecule type" value="Genomic_DNA"/>
</dbReference>
<reference evidence="14" key="1">
    <citation type="submission" date="2022-06" db="EMBL/GenBank/DDBJ databases">
        <title>Sphingomonas sp. nov. isolated from rhizosphere soil of tomato.</title>
        <authorList>
            <person name="Dong H."/>
            <person name="Gao R."/>
        </authorList>
    </citation>
    <scope>NUCLEOTIDE SEQUENCE</scope>
    <source>
        <strain evidence="14">MMSM24</strain>
    </source>
</reference>
<dbReference type="RefSeq" id="WP_179512502.1">
    <property type="nucleotide sequence ID" value="NZ_JANFAV010000018.1"/>
</dbReference>
<keyword evidence="8 13" id="KW-0812">Transmembrane</keyword>
<dbReference type="PANTHER" id="PTHR30070">
    <property type="entry name" value="HEME EXPORTER PROTEIN B"/>
    <property type="match status" value="1"/>
</dbReference>
<accession>A0AA41ZI32</accession>
<keyword evidence="9 12" id="KW-0201">Cytochrome c-type biogenesis</keyword>
<name>A0AA41ZI32_9SPHN</name>
<dbReference type="PRINTS" id="PR01414">
    <property type="entry name" value="CCMBBIOGNSIS"/>
</dbReference>